<dbReference type="Proteomes" id="UP001225316">
    <property type="component" value="Unassembled WGS sequence"/>
</dbReference>
<dbReference type="SMART" id="SM00387">
    <property type="entry name" value="HATPase_c"/>
    <property type="match status" value="1"/>
</dbReference>
<dbReference type="CDD" id="cd00082">
    <property type="entry name" value="HisKA"/>
    <property type="match status" value="1"/>
</dbReference>
<dbReference type="GO" id="GO:0016301">
    <property type="term" value="F:kinase activity"/>
    <property type="evidence" value="ECO:0007669"/>
    <property type="project" value="UniProtKB-KW"/>
</dbReference>
<keyword evidence="10" id="KW-1133">Transmembrane helix</keyword>
<evidence type="ECO:0000313" key="12">
    <source>
        <dbReference type="EMBL" id="MDQ8206146.1"/>
    </source>
</evidence>
<dbReference type="InterPro" id="IPR011623">
    <property type="entry name" value="7TMR_DISM_rcpt_extracell_dom1"/>
</dbReference>
<dbReference type="InterPro" id="IPR004358">
    <property type="entry name" value="Sig_transdc_His_kin-like_C"/>
</dbReference>
<sequence>MKKSHRYTLFLLFFILTLIVGLRAFRYPEERTVALPVTEGAQISILKDQTLGNIEEILEIAQQPDRFTAYNPNTSRTSSDIFVSCWIQLPLSNYEDRPLERVLEIDYRWVDIAQLYEIHPDGSYTMYQNGENIPSAQKGLPFATHAFQIEFAAHESKTYFLYLRDYHWLLPAITMWESPAVYVERAHTEQNVVFLYMGLLTGLILMNGCIYLALRDQDTLYYILFLLAACALHIVHFNLHTTLLSRIEMGQLAWLPAGVNFFLYSGLLVLTAGLFLRFALEFLQTRHYCPRAYRPVLYLANALVLASPIFMFGPATLFGRSIISIIVSIWACSHLIALSLALYGVFKKVPQTYFFIPATFLLLIVSWQYTSILMTGGIPTSELLLQWLYASGIEMGVLAVGLSERIRMVNDQREAAQANALSEAEKRAELQEQYNNQLEHDVAARTSELAASDQQKSELLRIIAHDIKAPIDGVSSLARMLADSPQSLEPALIKEYTKDIEGSAAHLSELTKSLLLWGQLQTGKHSVGLQPYLLSDLQDAITPALTMLAKTKAIHLDWEIPPQTFARFDFESIASVLRNLTINALKYSHPESRVRISAEVDSERIKLSVKDWGVGITPERLQRLRKQRALESTKGVNGEPGTGIGLQICYDILKAHKSNLHITSQVQQGTHCYFYLRTWNQASQ</sequence>
<evidence type="ECO:0000256" key="1">
    <source>
        <dbReference type="ARBA" id="ARBA00000085"/>
    </source>
</evidence>
<evidence type="ECO:0000256" key="5">
    <source>
        <dbReference type="ARBA" id="ARBA00022741"/>
    </source>
</evidence>
<dbReference type="RefSeq" id="WP_308948145.1">
    <property type="nucleotide sequence ID" value="NZ_JARXHW010000002.1"/>
</dbReference>
<dbReference type="EMBL" id="JARXHW010000002">
    <property type="protein sequence ID" value="MDQ8206146.1"/>
    <property type="molecule type" value="Genomic_DNA"/>
</dbReference>
<keyword evidence="10" id="KW-0812">Transmembrane</keyword>
<dbReference type="InterPro" id="IPR003594">
    <property type="entry name" value="HATPase_dom"/>
</dbReference>
<dbReference type="EC" id="2.7.13.3" evidence="2"/>
<organism evidence="12 13">
    <name type="scientific">Thalassobacterium maritimum</name>
    <dbReference type="NCBI Taxonomy" id="3041265"/>
    <lineage>
        <taxon>Bacteria</taxon>
        <taxon>Pseudomonadati</taxon>
        <taxon>Verrucomicrobiota</taxon>
        <taxon>Opitutia</taxon>
        <taxon>Puniceicoccales</taxon>
        <taxon>Coraliomargaritaceae</taxon>
        <taxon>Thalassobacterium</taxon>
    </lineage>
</organism>
<keyword evidence="7" id="KW-0067">ATP-binding</keyword>
<comment type="catalytic activity">
    <reaction evidence="1">
        <text>ATP + protein L-histidine = ADP + protein N-phospho-L-histidine.</text>
        <dbReference type="EC" id="2.7.13.3"/>
    </reaction>
</comment>
<proteinExistence type="predicted"/>
<protein>
    <recommendedName>
        <fullName evidence="2">histidine kinase</fullName>
        <ecNumber evidence="2">2.7.13.3</ecNumber>
    </recommendedName>
</protein>
<dbReference type="SMART" id="SM00388">
    <property type="entry name" value="HisKA"/>
    <property type="match status" value="1"/>
</dbReference>
<feature type="transmembrane region" description="Helical" evidence="10">
    <location>
        <begin position="322"/>
        <end position="346"/>
    </location>
</feature>
<evidence type="ECO:0000256" key="10">
    <source>
        <dbReference type="SAM" id="Phobius"/>
    </source>
</evidence>
<feature type="transmembrane region" description="Helical" evidence="10">
    <location>
        <begin position="221"/>
        <end position="241"/>
    </location>
</feature>
<evidence type="ECO:0000256" key="9">
    <source>
        <dbReference type="SAM" id="Coils"/>
    </source>
</evidence>
<feature type="transmembrane region" description="Helical" evidence="10">
    <location>
        <begin position="193"/>
        <end position="214"/>
    </location>
</feature>
<evidence type="ECO:0000256" key="7">
    <source>
        <dbReference type="ARBA" id="ARBA00022840"/>
    </source>
</evidence>
<feature type="coiled-coil region" evidence="9">
    <location>
        <begin position="413"/>
        <end position="441"/>
    </location>
</feature>
<dbReference type="InterPro" id="IPR050351">
    <property type="entry name" value="BphY/WalK/GraS-like"/>
</dbReference>
<keyword evidence="3" id="KW-0597">Phosphoprotein</keyword>
<evidence type="ECO:0000313" key="13">
    <source>
        <dbReference type="Proteomes" id="UP001225316"/>
    </source>
</evidence>
<dbReference type="Gene3D" id="1.10.287.130">
    <property type="match status" value="1"/>
</dbReference>
<keyword evidence="13" id="KW-1185">Reference proteome</keyword>
<feature type="transmembrane region" description="Helical" evidence="10">
    <location>
        <begin position="353"/>
        <end position="372"/>
    </location>
</feature>
<keyword evidence="9" id="KW-0175">Coiled coil</keyword>
<dbReference type="InterPro" id="IPR036097">
    <property type="entry name" value="HisK_dim/P_sf"/>
</dbReference>
<dbReference type="SUPFAM" id="SSF55874">
    <property type="entry name" value="ATPase domain of HSP90 chaperone/DNA topoisomerase II/histidine kinase"/>
    <property type="match status" value="1"/>
</dbReference>
<dbReference type="PANTHER" id="PTHR42878:SF7">
    <property type="entry name" value="SENSOR HISTIDINE KINASE GLRK"/>
    <property type="match status" value="1"/>
</dbReference>
<dbReference type="Gene3D" id="2.60.40.2380">
    <property type="match status" value="1"/>
</dbReference>
<dbReference type="Pfam" id="PF07696">
    <property type="entry name" value="7TMR-DISMED2"/>
    <property type="match status" value="1"/>
</dbReference>
<dbReference type="PANTHER" id="PTHR42878">
    <property type="entry name" value="TWO-COMPONENT HISTIDINE KINASE"/>
    <property type="match status" value="1"/>
</dbReference>
<feature type="domain" description="Histidine kinase" evidence="11">
    <location>
        <begin position="462"/>
        <end position="680"/>
    </location>
</feature>
<feature type="transmembrane region" description="Helical" evidence="10">
    <location>
        <begin position="384"/>
        <end position="403"/>
    </location>
</feature>
<evidence type="ECO:0000256" key="3">
    <source>
        <dbReference type="ARBA" id="ARBA00022553"/>
    </source>
</evidence>
<reference evidence="12 13" key="1">
    <citation type="submission" date="2023-04" db="EMBL/GenBank/DDBJ databases">
        <title>A novel bacteria isolated from coastal sediment.</title>
        <authorList>
            <person name="Liu X.-J."/>
            <person name="Du Z.-J."/>
        </authorList>
    </citation>
    <scope>NUCLEOTIDE SEQUENCE [LARGE SCALE GENOMIC DNA]</scope>
    <source>
        <strain evidence="12 13">SDUM461003</strain>
    </source>
</reference>
<evidence type="ECO:0000256" key="2">
    <source>
        <dbReference type="ARBA" id="ARBA00012438"/>
    </source>
</evidence>
<dbReference type="PRINTS" id="PR00344">
    <property type="entry name" value="BCTRLSENSOR"/>
</dbReference>
<dbReference type="Pfam" id="PF07695">
    <property type="entry name" value="7TMR-DISM_7TM"/>
    <property type="match status" value="1"/>
</dbReference>
<dbReference type="InterPro" id="IPR003661">
    <property type="entry name" value="HisK_dim/P_dom"/>
</dbReference>
<accession>A0ABU1APR0</accession>
<keyword evidence="10" id="KW-0472">Membrane</keyword>
<comment type="caution">
    <text evidence="12">The sequence shown here is derived from an EMBL/GenBank/DDBJ whole genome shotgun (WGS) entry which is preliminary data.</text>
</comment>
<dbReference type="SUPFAM" id="SSF47384">
    <property type="entry name" value="Homodimeric domain of signal transducing histidine kinase"/>
    <property type="match status" value="1"/>
</dbReference>
<evidence type="ECO:0000256" key="4">
    <source>
        <dbReference type="ARBA" id="ARBA00022679"/>
    </source>
</evidence>
<evidence type="ECO:0000259" key="11">
    <source>
        <dbReference type="PROSITE" id="PS50109"/>
    </source>
</evidence>
<dbReference type="InterPro" id="IPR036890">
    <property type="entry name" value="HATPase_C_sf"/>
</dbReference>
<keyword evidence="6 12" id="KW-0418">Kinase</keyword>
<name>A0ABU1APR0_9BACT</name>
<dbReference type="Gene3D" id="3.30.565.10">
    <property type="entry name" value="Histidine kinase-like ATPase, C-terminal domain"/>
    <property type="match status" value="1"/>
</dbReference>
<dbReference type="Pfam" id="PF00512">
    <property type="entry name" value="HisKA"/>
    <property type="match status" value="1"/>
</dbReference>
<dbReference type="PROSITE" id="PS50109">
    <property type="entry name" value="HIS_KIN"/>
    <property type="match status" value="1"/>
</dbReference>
<gene>
    <name evidence="12" type="ORF">QEH52_01395</name>
</gene>
<evidence type="ECO:0000256" key="8">
    <source>
        <dbReference type="ARBA" id="ARBA00023012"/>
    </source>
</evidence>
<feature type="transmembrane region" description="Helical" evidence="10">
    <location>
        <begin position="261"/>
        <end position="280"/>
    </location>
</feature>
<keyword evidence="8" id="KW-0902">Two-component regulatory system</keyword>
<dbReference type="Pfam" id="PF02518">
    <property type="entry name" value="HATPase_c"/>
    <property type="match status" value="1"/>
</dbReference>
<evidence type="ECO:0000256" key="6">
    <source>
        <dbReference type="ARBA" id="ARBA00022777"/>
    </source>
</evidence>
<dbReference type="InterPro" id="IPR011622">
    <property type="entry name" value="7TMR_DISM_rcpt_extracell_dom2"/>
</dbReference>
<keyword evidence="4" id="KW-0808">Transferase</keyword>
<keyword evidence="5" id="KW-0547">Nucleotide-binding</keyword>
<feature type="transmembrane region" description="Helical" evidence="10">
    <location>
        <begin position="292"/>
        <end position="310"/>
    </location>
</feature>
<dbReference type="InterPro" id="IPR005467">
    <property type="entry name" value="His_kinase_dom"/>
</dbReference>